<evidence type="ECO:0000256" key="5">
    <source>
        <dbReference type="SAM" id="Phobius"/>
    </source>
</evidence>
<dbReference type="InterPro" id="IPR020119">
    <property type="entry name" value="PsdUridine_synth_TruD_CS"/>
</dbReference>
<comment type="similarity">
    <text evidence="1">Belongs to the pseudouridine synthase TruD family.</text>
</comment>
<keyword evidence="3" id="KW-0413">Isomerase</keyword>
<dbReference type="CDD" id="cd02576">
    <property type="entry name" value="PseudoU_synth_ScPUS7"/>
    <property type="match status" value="1"/>
</dbReference>
<dbReference type="Pfam" id="PF01142">
    <property type="entry name" value="TruD"/>
    <property type="match status" value="1"/>
</dbReference>
<dbReference type="InterPro" id="IPR020103">
    <property type="entry name" value="PsdUridine_synth_cat_dom_sf"/>
</dbReference>
<keyword evidence="5" id="KW-1133">Transmembrane helix</keyword>
<evidence type="ECO:0000256" key="1">
    <source>
        <dbReference type="ARBA" id="ARBA00007953"/>
    </source>
</evidence>
<feature type="region of interest" description="Disordered" evidence="4">
    <location>
        <begin position="900"/>
        <end position="922"/>
    </location>
</feature>
<feature type="compositionally biased region" description="Basic and acidic residues" evidence="4">
    <location>
        <begin position="810"/>
        <end position="822"/>
    </location>
</feature>
<dbReference type="SUPFAM" id="SSF55120">
    <property type="entry name" value="Pseudouridine synthase"/>
    <property type="match status" value="1"/>
</dbReference>
<dbReference type="AlphaFoldDB" id="A0A9P7AWT9"/>
<feature type="compositionally biased region" description="Polar residues" evidence="4">
    <location>
        <begin position="824"/>
        <end position="838"/>
    </location>
</feature>
<reference evidence="7" key="1">
    <citation type="submission" date="2019-07" db="EMBL/GenBank/DDBJ databases">
        <title>Hyphodiscus hymeniophilus genome sequencing and assembly.</title>
        <authorList>
            <person name="Kramer G."/>
            <person name="Nodwell J."/>
        </authorList>
    </citation>
    <scope>NUCLEOTIDE SEQUENCE</scope>
    <source>
        <strain evidence="7">ATCC 34498</strain>
    </source>
</reference>
<feature type="region of interest" description="Disordered" evidence="4">
    <location>
        <begin position="337"/>
        <end position="381"/>
    </location>
</feature>
<proteinExistence type="inferred from homology"/>
<keyword evidence="5" id="KW-0812">Transmembrane</keyword>
<comment type="caution">
    <text evidence="7">The sequence shown here is derived from an EMBL/GenBank/DDBJ whole genome shotgun (WGS) entry which is preliminary data.</text>
</comment>
<feature type="compositionally biased region" description="Polar residues" evidence="4">
    <location>
        <begin position="1"/>
        <end position="10"/>
    </location>
</feature>
<dbReference type="Gene3D" id="3.30.2350.20">
    <property type="entry name" value="TruD, catalytic domain"/>
    <property type="match status" value="3"/>
</dbReference>
<dbReference type="GO" id="GO:0008033">
    <property type="term" value="P:tRNA processing"/>
    <property type="evidence" value="ECO:0007669"/>
    <property type="project" value="UniProtKB-KW"/>
</dbReference>
<accession>A0A9P7AWT9</accession>
<protein>
    <submittedName>
        <fullName evidence="7">tRNA pseudouridine(13) synthase</fullName>
    </submittedName>
</protein>
<dbReference type="PROSITE" id="PS50984">
    <property type="entry name" value="TRUD"/>
    <property type="match status" value="1"/>
</dbReference>
<dbReference type="GO" id="GO:0005634">
    <property type="term" value="C:nucleus"/>
    <property type="evidence" value="ECO:0007669"/>
    <property type="project" value="TreeGrafter"/>
</dbReference>
<name>A0A9P7AWT9_9HELO</name>
<feature type="transmembrane region" description="Helical" evidence="5">
    <location>
        <begin position="104"/>
        <end position="126"/>
    </location>
</feature>
<keyword evidence="5" id="KW-0472">Membrane</keyword>
<feature type="compositionally biased region" description="Basic and acidic residues" evidence="4">
    <location>
        <begin position="900"/>
        <end position="920"/>
    </location>
</feature>
<feature type="region of interest" description="Disordered" evidence="4">
    <location>
        <begin position="156"/>
        <end position="214"/>
    </location>
</feature>
<evidence type="ECO:0000313" key="7">
    <source>
        <dbReference type="EMBL" id="KAG0648526.1"/>
    </source>
</evidence>
<gene>
    <name evidence="7" type="ORF">D0Z07_5266</name>
</gene>
<dbReference type="GO" id="GO:0001522">
    <property type="term" value="P:pseudouridine synthesis"/>
    <property type="evidence" value="ECO:0007669"/>
    <property type="project" value="InterPro"/>
</dbReference>
<dbReference type="NCBIfam" id="TIGR00094">
    <property type="entry name" value="tRNA_TruD_broad"/>
    <property type="match status" value="1"/>
</dbReference>
<keyword evidence="2" id="KW-0819">tRNA processing</keyword>
<dbReference type="GO" id="GO:0009982">
    <property type="term" value="F:pseudouridine synthase activity"/>
    <property type="evidence" value="ECO:0007669"/>
    <property type="project" value="InterPro"/>
</dbReference>
<dbReference type="InterPro" id="IPR001656">
    <property type="entry name" value="PsdUridine_synth_TruD"/>
</dbReference>
<keyword evidence="8" id="KW-1185">Reference proteome</keyword>
<sequence>MTSSNSQNAVDSEPPRKRQRTRPPTSASSINPEEHANMKPSNVQQWLSDVEKPENPEAPAIQQKVTSDTGFQPEREAEVGILHFVNEKKLGFTGTLKQRYVNSFLWYMLTLGVFIALWSLRILFVFERLRLMREHRYTDFLVNEIAPNGTVVHLADDKAPKFKDGNKETEARDQKPLSNATNRSTPANGEATTTSTDLKAEELPLPPPTPSEAAIAPLDIDASFATAQAPDTEAPLPIQIAEEIPLSIDPSPSNGRPEKSAFVIDPQDHELLTKYFGAALKDEIVDFHEKILAKPNAKPATFGSLFSEPITDRPLRGRLHGDVRRIFESRIDTESMPDTGKIKLSAAPPVKTHPEGYARNQISKQQNPRQQSRGQPKGKLGWQELGGEHLHFSLYKENKDTMEVIGFLSRMLKVKPKDFAFAGTKDRRAVTVQRVSVYRQSAKALEALNRSLRQARIGDFKHEKHRLELGELAGNRFIITLRDCHFGEDDSALDNSSRLKLANEVVGQAVKGLQAEGFLNYFGLQRFGTFGIGTDEIGKKILKGDYEGAVWDILNFNEESLAAARHPERYTTNHDRIARDDLDRALAIENFRLTGRSQYALAKLPRKFSGESVLIRQLSFRPSDYLGALSMISRNLRTMYVHAYQSLVWNTVVSERWSRYGSKVIKGDLVLVDSPAEKAAQARDEVDENGEVVIHAAEDDSAFTHDDLYQRARSLTAEEAESGKYTIFNIVLPTPGFDIEYPANDIGDFYKEFMASERGGGLDPGDMRRNVKDFSLSGSYRKLIAQVGEDLSFEIKTYKDETEQLVETDWEKLQRSQGRDPHVAQNTRNDNRSSTQDNRGGRGGRGGRQKGPRGNGYTGIRQEDAQPSKPAPPPFRDHPKLSNTDVAAKMARWQNLPSKLAEDDKAAAAEWESKPSRNPDEIIQPHYKDTFIETSAENEGRRTGFRTTDFIDTEGNIKKEVEVKVIPVAPENPVNGEPNQPTVTKEPHTIDPDAMDVDTNAFEKPTVSDVNKEDSHHPVAHSSDGGVPLPAPSVPQVTPPTVLAAVGDTEDGDVKFIVHKSPIDPASKEISTAPVEEPEQLTKIAVIIKFDLGTSQYATMALRELMKLGGVKTYKPDFSMGR</sequence>
<evidence type="ECO:0000259" key="6">
    <source>
        <dbReference type="PROSITE" id="PS50984"/>
    </source>
</evidence>
<dbReference type="PANTHER" id="PTHR13326">
    <property type="entry name" value="TRNA PSEUDOURIDINE SYNTHASE D"/>
    <property type="match status" value="1"/>
</dbReference>
<evidence type="ECO:0000313" key="8">
    <source>
        <dbReference type="Proteomes" id="UP000785200"/>
    </source>
</evidence>
<feature type="region of interest" description="Disordered" evidence="4">
    <location>
        <begin position="1008"/>
        <end position="1028"/>
    </location>
</feature>
<feature type="domain" description="TRUD" evidence="6">
    <location>
        <begin position="517"/>
        <end position="786"/>
    </location>
</feature>
<evidence type="ECO:0000256" key="3">
    <source>
        <dbReference type="ARBA" id="ARBA00023235"/>
    </source>
</evidence>
<dbReference type="PANTHER" id="PTHR13326:SF21">
    <property type="entry name" value="PSEUDOURIDYLATE SYNTHASE PUS7L"/>
    <property type="match status" value="1"/>
</dbReference>
<organism evidence="7 8">
    <name type="scientific">Hyphodiscus hymeniophilus</name>
    <dbReference type="NCBI Taxonomy" id="353542"/>
    <lineage>
        <taxon>Eukaryota</taxon>
        <taxon>Fungi</taxon>
        <taxon>Dikarya</taxon>
        <taxon>Ascomycota</taxon>
        <taxon>Pezizomycotina</taxon>
        <taxon>Leotiomycetes</taxon>
        <taxon>Helotiales</taxon>
        <taxon>Hyphodiscaceae</taxon>
        <taxon>Hyphodiscus</taxon>
    </lineage>
</organism>
<dbReference type="OrthoDB" id="447290at2759"/>
<dbReference type="EMBL" id="VNKQ01000010">
    <property type="protein sequence ID" value="KAG0648526.1"/>
    <property type="molecule type" value="Genomic_DNA"/>
</dbReference>
<dbReference type="GO" id="GO:0003723">
    <property type="term" value="F:RNA binding"/>
    <property type="evidence" value="ECO:0007669"/>
    <property type="project" value="InterPro"/>
</dbReference>
<dbReference type="PROSITE" id="PS01268">
    <property type="entry name" value="UPF0024"/>
    <property type="match status" value="1"/>
</dbReference>
<dbReference type="Proteomes" id="UP000785200">
    <property type="component" value="Unassembled WGS sequence"/>
</dbReference>
<feature type="compositionally biased region" description="Basic and acidic residues" evidence="4">
    <location>
        <begin position="156"/>
        <end position="175"/>
    </location>
</feature>
<feature type="region of interest" description="Disordered" evidence="4">
    <location>
        <begin position="810"/>
        <end position="881"/>
    </location>
</feature>
<dbReference type="InterPro" id="IPR042214">
    <property type="entry name" value="TruD_catalytic"/>
</dbReference>
<evidence type="ECO:0000256" key="2">
    <source>
        <dbReference type="ARBA" id="ARBA00022694"/>
    </source>
</evidence>
<feature type="region of interest" description="Disordered" evidence="4">
    <location>
        <begin position="970"/>
        <end position="990"/>
    </location>
</feature>
<feature type="compositionally biased region" description="Polar residues" evidence="4">
    <location>
        <begin position="360"/>
        <end position="374"/>
    </location>
</feature>
<evidence type="ECO:0000256" key="4">
    <source>
        <dbReference type="SAM" id="MobiDB-lite"/>
    </source>
</evidence>
<dbReference type="InterPro" id="IPR011760">
    <property type="entry name" value="PsdUridine_synth_TruD_insert"/>
</dbReference>
<feature type="region of interest" description="Disordered" evidence="4">
    <location>
        <begin position="1"/>
        <end position="70"/>
    </location>
</feature>
<feature type="compositionally biased region" description="Polar residues" evidence="4">
    <location>
        <begin position="176"/>
        <end position="197"/>
    </location>
</feature>